<reference evidence="8" key="2">
    <citation type="submission" date="2017-02" db="EMBL/GenBank/DDBJ databases">
        <authorList>
            <person name="Peterson S.W."/>
        </authorList>
    </citation>
    <scope>NUCLEOTIDE SEQUENCE</scope>
    <source>
        <strain evidence="8">GSS09</strain>
    </source>
</reference>
<evidence type="ECO:0000313" key="9">
    <source>
        <dbReference type="Proteomes" id="UP000189464"/>
    </source>
</evidence>
<evidence type="ECO:0000256" key="3">
    <source>
        <dbReference type="ARBA" id="ARBA00022692"/>
    </source>
</evidence>
<dbReference type="Pfam" id="PF06271">
    <property type="entry name" value="RDD"/>
    <property type="match status" value="1"/>
</dbReference>
<dbReference type="Proteomes" id="UP000189464">
    <property type="component" value="Chromosome"/>
</dbReference>
<accession>A0A1S6ITT4</accession>
<dbReference type="GO" id="GO:0005886">
    <property type="term" value="C:plasma membrane"/>
    <property type="evidence" value="ECO:0007669"/>
    <property type="project" value="UniProtKB-SubCell"/>
</dbReference>
<dbReference type="AlphaFoldDB" id="A0A1S6ITT4"/>
<evidence type="ECO:0000256" key="1">
    <source>
        <dbReference type="ARBA" id="ARBA00004651"/>
    </source>
</evidence>
<feature type="domain" description="RDD" evidence="7">
    <location>
        <begin position="6"/>
        <end position="132"/>
    </location>
</feature>
<evidence type="ECO:0000256" key="6">
    <source>
        <dbReference type="SAM" id="Phobius"/>
    </source>
</evidence>
<evidence type="ECO:0000256" key="5">
    <source>
        <dbReference type="ARBA" id="ARBA00023136"/>
    </source>
</evidence>
<keyword evidence="3 6" id="KW-0812">Transmembrane</keyword>
<evidence type="ECO:0000259" key="7">
    <source>
        <dbReference type="Pfam" id="PF06271"/>
    </source>
</evidence>
<dbReference type="KEGG" id="dfg:B0537_03175"/>
<evidence type="ECO:0000256" key="2">
    <source>
        <dbReference type="ARBA" id="ARBA00022475"/>
    </source>
</evidence>
<gene>
    <name evidence="8" type="ORF">B0537_03175</name>
</gene>
<protein>
    <submittedName>
        <fullName evidence="8">Transporter</fullName>
    </submittedName>
</protein>
<dbReference type="RefSeq" id="WP_077713147.1">
    <property type="nucleotide sequence ID" value="NZ_CP019698.1"/>
</dbReference>
<evidence type="ECO:0000313" key="8">
    <source>
        <dbReference type="EMBL" id="AQS58181.1"/>
    </source>
</evidence>
<keyword evidence="5 6" id="KW-0472">Membrane</keyword>
<feature type="transmembrane region" description="Helical" evidence="6">
    <location>
        <begin position="37"/>
        <end position="58"/>
    </location>
</feature>
<organism evidence="8 9">
    <name type="scientific">Desulforamulus ferrireducens</name>
    <dbReference type="NCBI Taxonomy" id="1833852"/>
    <lineage>
        <taxon>Bacteria</taxon>
        <taxon>Bacillati</taxon>
        <taxon>Bacillota</taxon>
        <taxon>Clostridia</taxon>
        <taxon>Eubacteriales</taxon>
        <taxon>Peptococcaceae</taxon>
        <taxon>Desulforamulus</taxon>
    </lineage>
</organism>
<dbReference type="InterPro" id="IPR010432">
    <property type="entry name" value="RDD"/>
</dbReference>
<dbReference type="STRING" id="1833852.B0537_03175"/>
<sequence length="155" mass="17524">MTTVNYATPFERLIARIIDKFVITLPVFIWFGGQSNLMVEAIGGGILLVAIVVLNVLWDGQTVGKRVMKIRIQSNGTTKLTAAHYLVRELFFTVYPVYLLANTLVQTAWLFWMLTTMVLILMYGRGLHDYIARTQVVKVNAVVVEDDTKEDNSPQ</sequence>
<reference evidence="8" key="1">
    <citation type="journal article" date="2016" name="Int. J. Syst. Evol. Microbiol.">
        <title>Desulfotomaculum ferrireducens sp. nov., a moderately thermophilic sulfate-reducing and dissimilatory Fe(III)-reducing bacterium isolated from compost.</title>
        <authorList>
            <person name="Yang G."/>
            <person name="Guo J."/>
            <person name="Zhuang L."/>
            <person name="Yuan Y."/>
            <person name="Zhou S."/>
        </authorList>
    </citation>
    <scope>NUCLEOTIDE SEQUENCE [LARGE SCALE GENOMIC DNA]</scope>
    <source>
        <strain evidence="8">GSS09</strain>
    </source>
</reference>
<dbReference type="InterPro" id="IPR051791">
    <property type="entry name" value="Pra-immunoreactive"/>
</dbReference>
<proteinExistence type="predicted"/>
<keyword evidence="2" id="KW-1003">Cell membrane</keyword>
<keyword evidence="4 6" id="KW-1133">Transmembrane helix</keyword>
<dbReference type="OrthoDB" id="1787043at2"/>
<keyword evidence="9" id="KW-1185">Reference proteome</keyword>
<feature type="transmembrane region" description="Helical" evidence="6">
    <location>
        <begin position="13"/>
        <end position="31"/>
    </location>
</feature>
<evidence type="ECO:0000256" key="4">
    <source>
        <dbReference type="ARBA" id="ARBA00022989"/>
    </source>
</evidence>
<comment type="subcellular location">
    <subcellularLocation>
        <location evidence="1">Cell membrane</location>
        <topology evidence="1">Multi-pass membrane protein</topology>
    </subcellularLocation>
</comment>
<name>A0A1S6ITT4_9FIRM</name>
<dbReference type="PANTHER" id="PTHR36115">
    <property type="entry name" value="PROLINE-RICH ANTIGEN HOMOLOG-RELATED"/>
    <property type="match status" value="1"/>
</dbReference>
<dbReference type="EMBL" id="CP019698">
    <property type="protein sequence ID" value="AQS58181.1"/>
    <property type="molecule type" value="Genomic_DNA"/>
</dbReference>